<feature type="region of interest" description="Disordered" evidence="2">
    <location>
        <begin position="197"/>
        <end position="230"/>
    </location>
</feature>
<dbReference type="OrthoDB" id="6077919at2759"/>
<dbReference type="Proteomes" id="UP000799324">
    <property type="component" value="Unassembled WGS sequence"/>
</dbReference>
<feature type="compositionally biased region" description="Polar residues" evidence="2">
    <location>
        <begin position="44"/>
        <end position="66"/>
    </location>
</feature>
<feature type="region of interest" description="Disordered" evidence="2">
    <location>
        <begin position="1"/>
        <end position="71"/>
    </location>
</feature>
<feature type="region of interest" description="Disordered" evidence="2">
    <location>
        <begin position="430"/>
        <end position="450"/>
    </location>
</feature>
<feature type="compositionally biased region" description="Polar residues" evidence="2">
    <location>
        <begin position="19"/>
        <end position="35"/>
    </location>
</feature>
<feature type="compositionally biased region" description="Polar residues" evidence="2">
    <location>
        <begin position="481"/>
        <end position="496"/>
    </location>
</feature>
<keyword evidence="1" id="KW-0479">Metal-binding</keyword>
<evidence type="ECO:0000256" key="2">
    <source>
        <dbReference type="SAM" id="MobiDB-lite"/>
    </source>
</evidence>
<protein>
    <recommendedName>
        <fullName evidence="3">C2H2-type domain-containing protein</fullName>
    </recommendedName>
</protein>
<feature type="compositionally biased region" description="Polar residues" evidence="2">
    <location>
        <begin position="1"/>
        <end position="12"/>
    </location>
</feature>
<reference evidence="4" key="1">
    <citation type="journal article" date="2020" name="Stud. Mycol.">
        <title>101 Dothideomycetes genomes: a test case for predicting lifestyles and emergence of pathogens.</title>
        <authorList>
            <person name="Haridas S."/>
            <person name="Albert R."/>
            <person name="Binder M."/>
            <person name="Bloem J."/>
            <person name="Labutti K."/>
            <person name="Salamov A."/>
            <person name="Andreopoulos B."/>
            <person name="Baker S."/>
            <person name="Barry K."/>
            <person name="Bills G."/>
            <person name="Bluhm B."/>
            <person name="Cannon C."/>
            <person name="Castanera R."/>
            <person name="Culley D."/>
            <person name="Daum C."/>
            <person name="Ezra D."/>
            <person name="Gonzalez J."/>
            <person name="Henrissat B."/>
            <person name="Kuo A."/>
            <person name="Liang C."/>
            <person name="Lipzen A."/>
            <person name="Lutzoni F."/>
            <person name="Magnuson J."/>
            <person name="Mondo S."/>
            <person name="Nolan M."/>
            <person name="Ohm R."/>
            <person name="Pangilinan J."/>
            <person name="Park H.-J."/>
            <person name="Ramirez L."/>
            <person name="Alfaro M."/>
            <person name="Sun H."/>
            <person name="Tritt A."/>
            <person name="Yoshinaga Y."/>
            <person name="Zwiers L.-H."/>
            <person name="Turgeon B."/>
            <person name="Goodwin S."/>
            <person name="Spatafora J."/>
            <person name="Crous P."/>
            <person name="Grigoriev I."/>
        </authorList>
    </citation>
    <scope>NUCLEOTIDE SEQUENCE</scope>
    <source>
        <strain evidence="4">CBS 122681</strain>
    </source>
</reference>
<evidence type="ECO:0000256" key="1">
    <source>
        <dbReference type="PROSITE-ProRule" id="PRU00042"/>
    </source>
</evidence>
<feature type="compositionally biased region" description="Polar residues" evidence="2">
    <location>
        <begin position="207"/>
        <end position="227"/>
    </location>
</feature>
<sequence>MSQPNNYSTFNFTEPFYGSESSQSTGNPSFPTWSSKRTRPVVNTAPSPSPSVQTARSAPVQRSSNMPGFGHPALIRRDAGTDQGLSYLAVPSMSRSRPQPQIDPISRFYNEDSPWSAERMRTSNVPFSRLSLNQPSLDLSTWRESPGSEVDSMAQRSDSGYHTFPPHSITGRGPDTVEQELPSDVTLKVGNMEVNSAGSDIGDVYRTTGSAHDQASQYSGRSTTRSAGGNGKEIRCLECNETSKCKSDYKKHMLRHNKPYKCHISNCRRGGKGFTTINDLNRHKKSVHRIGALENSYQCASETCRSREKIWPRLDNFKQHIHRMHKDEDEQDLIQRSQYITQEPPPSSESLSVAPMETTLAGIGTEKQFSNSSNELDDPIPEISLTPDQDLHQWSSFDPSTHVFAMDVDQTSHNFYHQVSRKASVNPHYNFQSQDISNPFGGTDLPSTAQARRPSFQRLETLADAASTQVTDKPAQRLPPQLSSAPQTKADQQRQALQKFSKLIVRDIQNASSNEPGDLENVIMRVLSSTLGKKDVPTLRQPSTQTSNQSHLVIPSPSEDLSMDTLTKKEALKATQAMNNLIKKAPNIRPRQSSSFSVHGKRCEHCPVTVARPCDMRKHMKRHTRPYGCTYPKCHKRFGAKSDWKRHENSQHFQLESFRCQLPSPSSQIPCGELFYRVEGFRSHLEQEHKMVMVDAINHEVKNRRIGKNGQGQFWCGFCRKIVRLEKKRNAAWDERFDHIDNHFSKEGKKIEAWLCIEGRKTKGEVWKDVDKDSFDEEDIESFAPEDEQTSSDAAPENGLSPSLDAQAISSASPDTAPPPLLRKRPANFLSSNAASKRPRSEISKYCNSVTAKLGPGPRILF</sequence>
<feature type="compositionally biased region" description="Polar residues" evidence="2">
    <location>
        <begin position="540"/>
        <end position="551"/>
    </location>
</feature>
<keyword evidence="1" id="KW-0863">Zinc-finger</keyword>
<dbReference type="Gene3D" id="3.30.160.60">
    <property type="entry name" value="Classic Zinc Finger"/>
    <property type="match status" value="2"/>
</dbReference>
<evidence type="ECO:0000313" key="5">
    <source>
        <dbReference type="Proteomes" id="UP000799324"/>
    </source>
</evidence>
<dbReference type="PROSITE" id="PS00028">
    <property type="entry name" value="ZINC_FINGER_C2H2_1"/>
    <property type="match status" value="2"/>
</dbReference>
<evidence type="ECO:0000313" key="4">
    <source>
        <dbReference type="EMBL" id="KAF2662967.1"/>
    </source>
</evidence>
<organism evidence="4 5">
    <name type="scientific">Lophiostoma macrostomum CBS 122681</name>
    <dbReference type="NCBI Taxonomy" id="1314788"/>
    <lineage>
        <taxon>Eukaryota</taxon>
        <taxon>Fungi</taxon>
        <taxon>Dikarya</taxon>
        <taxon>Ascomycota</taxon>
        <taxon>Pezizomycotina</taxon>
        <taxon>Dothideomycetes</taxon>
        <taxon>Pleosporomycetidae</taxon>
        <taxon>Pleosporales</taxon>
        <taxon>Lophiostomataceae</taxon>
        <taxon>Lophiostoma</taxon>
    </lineage>
</organism>
<feature type="region of interest" description="Disordered" evidence="2">
    <location>
        <begin position="466"/>
        <end position="496"/>
    </location>
</feature>
<dbReference type="SMART" id="SM00355">
    <property type="entry name" value="ZnF_C2H2"/>
    <property type="match status" value="6"/>
</dbReference>
<dbReference type="AlphaFoldDB" id="A0A6A6TUX4"/>
<dbReference type="InterPro" id="IPR036236">
    <property type="entry name" value="Znf_C2H2_sf"/>
</dbReference>
<evidence type="ECO:0000259" key="3">
    <source>
        <dbReference type="PROSITE" id="PS50157"/>
    </source>
</evidence>
<dbReference type="GO" id="GO:0008270">
    <property type="term" value="F:zinc ion binding"/>
    <property type="evidence" value="ECO:0007669"/>
    <property type="project" value="UniProtKB-KW"/>
</dbReference>
<accession>A0A6A6TUX4</accession>
<gene>
    <name evidence="4" type="ORF">K491DRAFT_709618</name>
</gene>
<dbReference type="InterPro" id="IPR013087">
    <property type="entry name" value="Znf_C2H2_type"/>
</dbReference>
<dbReference type="PROSITE" id="PS50157">
    <property type="entry name" value="ZINC_FINGER_C2H2_2"/>
    <property type="match status" value="1"/>
</dbReference>
<proteinExistence type="predicted"/>
<name>A0A6A6TUX4_9PLEO</name>
<keyword evidence="5" id="KW-1185">Reference proteome</keyword>
<dbReference type="PANTHER" id="PTHR35391:SF3">
    <property type="entry name" value="FINGER DOMAIN PROTEIN, PUTATIVE (AFU_ORTHOLOGUE AFUA_8G04300)-RELATED"/>
    <property type="match status" value="1"/>
</dbReference>
<dbReference type="SUPFAM" id="SSF57667">
    <property type="entry name" value="beta-beta-alpha zinc fingers"/>
    <property type="match status" value="1"/>
</dbReference>
<feature type="region of interest" description="Disordered" evidence="2">
    <location>
        <begin position="782"/>
        <end position="842"/>
    </location>
</feature>
<keyword evidence="1" id="KW-0862">Zinc</keyword>
<feature type="region of interest" description="Disordered" evidence="2">
    <location>
        <begin position="535"/>
        <end position="560"/>
    </location>
</feature>
<dbReference type="EMBL" id="MU004288">
    <property type="protein sequence ID" value="KAF2662967.1"/>
    <property type="molecule type" value="Genomic_DNA"/>
</dbReference>
<feature type="domain" description="C2H2-type" evidence="3">
    <location>
        <begin position="627"/>
        <end position="657"/>
    </location>
</feature>
<dbReference type="PANTHER" id="PTHR35391">
    <property type="entry name" value="C2H2-TYPE DOMAIN-CONTAINING PROTEIN-RELATED"/>
    <property type="match status" value="1"/>
</dbReference>